<evidence type="ECO:0000313" key="2">
    <source>
        <dbReference type="EMBL" id="MBP1042231.1"/>
    </source>
</evidence>
<dbReference type="EMBL" id="JAEEGA010000009">
    <property type="protein sequence ID" value="MBP1042231.1"/>
    <property type="molecule type" value="Genomic_DNA"/>
</dbReference>
<proteinExistence type="predicted"/>
<dbReference type="InterPro" id="IPR036812">
    <property type="entry name" value="NAD(P)_OxRdtase_dom_sf"/>
</dbReference>
<dbReference type="PANTHER" id="PTHR43638:SF3">
    <property type="entry name" value="ALDEHYDE REDUCTASE"/>
    <property type="match status" value="1"/>
</dbReference>
<name>A0A940PEU4_9ENTE</name>
<gene>
    <name evidence="2" type="ORF">I6N95_14525</name>
</gene>
<feature type="domain" description="NADP-dependent oxidoreductase" evidence="1">
    <location>
        <begin position="25"/>
        <end position="101"/>
    </location>
</feature>
<dbReference type="Gene3D" id="3.20.20.100">
    <property type="entry name" value="NADP-dependent oxidoreductase domain"/>
    <property type="match status" value="1"/>
</dbReference>
<dbReference type="InterPro" id="IPR023210">
    <property type="entry name" value="NADP_OxRdtase_dom"/>
</dbReference>
<dbReference type="SUPFAM" id="SSF51430">
    <property type="entry name" value="NAD(P)-linked oxidoreductase"/>
    <property type="match status" value="1"/>
</dbReference>
<reference evidence="2" key="1">
    <citation type="submission" date="2020-12" db="EMBL/GenBank/DDBJ databases">
        <title>Vagococcus allomyrinae sp. nov. and Enterococcus lavae sp. nov., isolated from the larvae of Allomyrina dichotoma.</title>
        <authorList>
            <person name="Lee S.D."/>
        </authorList>
    </citation>
    <scope>NUCLEOTIDE SEQUENCE</scope>
    <source>
        <strain evidence="2">BWB3-3</strain>
    </source>
</reference>
<sequence length="105" mass="11971">MTGKFHQEPALLDTLFFLRKHQYRLSTSTLKKTEALINGLTDIGHLYEKSPSQVALNWLINFNGPMIFAIPGASKLQHVRENVESMTFKLTQEELDLLAELAQEI</sequence>
<organism evidence="2 3">
    <name type="scientific">Vagococcus allomyrinae</name>
    <dbReference type="NCBI Taxonomy" id="2794353"/>
    <lineage>
        <taxon>Bacteria</taxon>
        <taxon>Bacillati</taxon>
        <taxon>Bacillota</taxon>
        <taxon>Bacilli</taxon>
        <taxon>Lactobacillales</taxon>
        <taxon>Enterococcaceae</taxon>
        <taxon>Vagococcus</taxon>
    </lineage>
</organism>
<evidence type="ECO:0000313" key="3">
    <source>
        <dbReference type="Proteomes" id="UP000674938"/>
    </source>
</evidence>
<dbReference type="AlphaFoldDB" id="A0A940PEU4"/>
<dbReference type="Proteomes" id="UP000674938">
    <property type="component" value="Unassembled WGS sequence"/>
</dbReference>
<evidence type="ECO:0000259" key="1">
    <source>
        <dbReference type="Pfam" id="PF00248"/>
    </source>
</evidence>
<protein>
    <submittedName>
        <fullName evidence="2">Aldo/keto reductase</fullName>
    </submittedName>
</protein>
<keyword evidence="3" id="KW-1185">Reference proteome</keyword>
<dbReference type="Pfam" id="PF00248">
    <property type="entry name" value="Aldo_ket_red"/>
    <property type="match status" value="1"/>
</dbReference>
<accession>A0A940PEU4</accession>
<comment type="caution">
    <text evidence="2">The sequence shown here is derived from an EMBL/GenBank/DDBJ whole genome shotgun (WGS) entry which is preliminary data.</text>
</comment>
<dbReference type="RefSeq" id="WP_209529227.1">
    <property type="nucleotide sequence ID" value="NZ_JAEEGA010000009.1"/>
</dbReference>
<dbReference type="PANTHER" id="PTHR43638">
    <property type="entry name" value="OXIDOREDUCTASE, ALDO/KETO REDUCTASE FAMILY PROTEIN"/>
    <property type="match status" value="1"/>
</dbReference>